<dbReference type="PANTHER" id="PTHR12110:SF53">
    <property type="entry name" value="BLR5974 PROTEIN"/>
    <property type="match status" value="1"/>
</dbReference>
<dbReference type="Pfam" id="PF01261">
    <property type="entry name" value="AP_endonuc_2"/>
    <property type="match status" value="1"/>
</dbReference>
<gene>
    <name evidence="2" type="ORF">C8C76_1681</name>
</gene>
<keyword evidence="2" id="KW-0413">Isomerase</keyword>
<name>A0A2T5RF33_9FIRM</name>
<evidence type="ECO:0000313" key="2">
    <source>
        <dbReference type="EMBL" id="PTV92724.1"/>
    </source>
</evidence>
<accession>A0A2T5RF33</accession>
<protein>
    <submittedName>
        <fullName evidence="2">Sugar phosphate isomerase/epimerase</fullName>
    </submittedName>
</protein>
<dbReference type="GO" id="GO:0016853">
    <property type="term" value="F:isomerase activity"/>
    <property type="evidence" value="ECO:0007669"/>
    <property type="project" value="UniProtKB-KW"/>
</dbReference>
<dbReference type="InterPro" id="IPR013022">
    <property type="entry name" value="Xyl_isomerase-like_TIM-brl"/>
</dbReference>
<dbReference type="OrthoDB" id="9801960at2"/>
<dbReference type="AlphaFoldDB" id="A0A2T5RF33"/>
<dbReference type="Proteomes" id="UP000244089">
    <property type="component" value="Unassembled WGS sequence"/>
</dbReference>
<dbReference type="EMBL" id="QAXS01000068">
    <property type="protein sequence ID" value="PTV92724.1"/>
    <property type="molecule type" value="Genomic_DNA"/>
</dbReference>
<organism evidence="2 3">
    <name type="scientific">Halanaerobium saccharolyticum</name>
    <dbReference type="NCBI Taxonomy" id="43595"/>
    <lineage>
        <taxon>Bacteria</taxon>
        <taxon>Bacillati</taxon>
        <taxon>Bacillota</taxon>
        <taxon>Clostridia</taxon>
        <taxon>Halanaerobiales</taxon>
        <taxon>Halanaerobiaceae</taxon>
        <taxon>Halanaerobium</taxon>
    </lineage>
</organism>
<dbReference type="InterPro" id="IPR050312">
    <property type="entry name" value="IolE/XylAMocC-like"/>
</dbReference>
<dbReference type="RefSeq" id="WP_108142968.1">
    <property type="nucleotide sequence ID" value="NZ_QAXS01000068.1"/>
</dbReference>
<comment type="caution">
    <text evidence="2">The sequence shown here is derived from an EMBL/GenBank/DDBJ whole genome shotgun (WGS) entry which is preliminary data.</text>
</comment>
<evidence type="ECO:0000313" key="3">
    <source>
        <dbReference type="Proteomes" id="UP000244089"/>
    </source>
</evidence>
<feature type="domain" description="Xylose isomerase-like TIM barrel" evidence="1">
    <location>
        <begin position="29"/>
        <end position="266"/>
    </location>
</feature>
<dbReference type="Gene3D" id="3.20.20.150">
    <property type="entry name" value="Divalent-metal-dependent TIM barrel enzymes"/>
    <property type="match status" value="1"/>
</dbReference>
<sequence length="288" mass="33095">MSFKGIGIDAHSPRINGVLFRLEDDLKRFEQFGFNYVEIPVHGVDGIINGRLNDRVIGKLKNTLAKFSFKYTVHAPDPLNLKDINFSKEHYNVLKASLEFVSKIKSNVLVYHLGTLKDKSIFPKKARQNEIEILKEIAACAQENDIKICVENGDRSIMEVVEVLEKINKENVVMTLDLGHGYLAANYLGFDFLEEIKIAKPYIQHIHLHDNFGKVDLTDYQSEINRIPYGLGDLHLPPGWGDIPIYEVFKILNDYQGVVIAEVNSERYYDYYAGVYTYIKKLEYETQI</sequence>
<dbReference type="SUPFAM" id="SSF51658">
    <property type="entry name" value="Xylose isomerase-like"/>
    <property type="match status" value="1"/>
</dbReference>
<proteinExistence type="predicted"/>
<reference evidence="2 3" key="1">
    <citation type="submission" date="2018-04" db="EMBL/GenBank/DDBJ databases">
        <title>Subsurface microbial communities from deep shales in Ohio and West Virginia, USA.</title>
        <authorList>
            <person name="Wrighton K."/>
        </authorList>
    </citation>
    <scope>NUCLEOTIDE SEQUENCE [LARGE SCALE GENOMIC DNA]</scope>
    <source>
        <strain evidence="2 3">WC1</strain>
    </source>
</reference>
<evidence type="ECO:0000259" key="1">
    <source>
        <dbReference type="Pfam" id="PF01261"/>
    </source>
</evidence>
<dbReference type="PANTHER" id="PTHR12110">
    <property type="entry name" value="HYDROXYPYRUVATE ISOMERASE"/>
    <property type="match status" value="1"/>
</dbReference>
<dbReference type="InterPro" id="IPR036237">
    <property type="entry name" value="Xyl_isomerase-like_sf"/>
</dbReference>